<dbReference type="InterPro" id="IPR027640">
    <property type="entry name" value="Kinesin-like_fam"/>
</dbReference>
<keyword evidence="3" id="KW-1133">Transmembrane helix</keyword>
<gene>
    <name evidence="5" type="ORF">PIB30_018348</name>
</gene>
<dbReference type="PANTHER" id="PTHR24115">
    <property type="entry name" value="KINESIN-RELATED"/>
    <property type="match status" value="1"/>
</dbReference>
<dbReference type="InterPro" id="IPR036961">
    <property type="entry name" value="Kinesin_motor_dom_sf"/>
</dbReference>
<comment type="similarity">
    <text evidence="2">Belongs to the TRAFAC class myosin-kinesin ATPase superfamily. Kinesin family.</text>
</comment>
<organism evidence="5 6">
    <name type="scientific">Stylosanthes scabra</name>
    <dbReference type="NCBI Taxonomy" id="79078"/>
    <lineage>
        <taxon>Eukaryota</taxon>
        <taxon>Viridiplantae</taxon>
        <taxon>Streptophyta</taxon>
        <taxon>Embryophyta</taxon>
        <taxon>Tracheophyta</taxon>
        <taxon>Spermatophyta</taxon>
        <taxon>Magnoliopsida</taxon>
        <taxon>eudicotyledons</taxon>
        <taxon>Gunneridae</taxon>
        <taxon>Pentapetalae</taxon>
        <taxon>rosids</taxon>
        <taxon>fabids</taxon>
        <taxon>Fabales</taxon>
        <taxon>Fabaceae</taxon>
        <taxon>Papilionoideae</taxon>
        <taxon>50 kb inversion clade</taxon>
        <taxon>dalbergioids sensu lato</taxon>
        <taxon>Dalbergieae</taxon>
        <taxon>Pterocarpus clade</taxon>
        <taxon>Stylosanthes</taxon>
    </lineage>
</organism>
<dbReference type="Proteomes" id="UP001341840">
    <property type="component" value="Unassembled WGS sequence"/>
</dbReference>
<dbReference type="SUPFAM" id="SSF52540">
    <property type="entry name" value="P-loop containing nucleoside triphosphate hydrolases"/>
    <property type="match status" value="1"/>
</dbReference>
<dbReference type="PROSITE" id="PS50067">
    <property type="entry name" value="KINESIN_MOTOR_2"/>
    <property type="match status" value="1"/>
</dbReference>
<name>A0ABU6Q7V9_9FABA</name>
<evidence type="ECO:0000313" key="6">
    <source>
        <dbReference type="Proteomes" id="UP001341840"/>
    </source>
</evidence>
<dbReference type="EMBL" id="JASCZI010000055">
    <property type="protein sequence ID" value="MED6107896.1"/>
    <property type="molecule type" value="Genomic_DNA"/>
</dbReference>
<evidence type="ECO:0000256" key="1">
    <source>
        <dbReference type="ARBA" id="ARBA00023175"/>
    </source>
</evidence>
<keyword evidence="3" id="KW-0472">Membrane</keyword>
<evidence type="ECO:0000313" key="5">
    <source>
        <dbReference type="EMBL" id="MED6107896.1"/>
    </source>
</evidence>
<dbReference type="PANTHER" id="PTHR24115:SF908">
    <property type="entry name" value="KINESIN-LIKE PROTEIN KIN-10C"/>
    <property type="match status" value="1"/>
</dbReference>
<keyword evidence="3" id="KW-0812">Transmembrane</keyword>
<dbReference type="Gene3D" id="3.40.850.10">
    <property type="entry name" value="Kinesin motor domain"/>
    <property type="match status" value="1"/>
</dbReference>
<protein>
    <recommendedName>
        <fullName evidence="4">Kinesin motor domain-containing protein</fullName>
    </recommendedName>
</protein>
<dbReference type="InterPro" id="IPR027417">
    <property type="entry name" value="P-loop_NTPase"/>
</dbReference>
<keyword evidence="1" id="KW-0505">Motor protein</keyword>
<comment type="caution">
    <text evidence="2">Lacks conserved residue(s) required for the propagation of feature annotation.</text>
</comment>
<comment type="caution">
    <text evidence="5">The sequence shown here is derived from an EMBL/GenBank/DDBJ whole genome shotgun (WGS) entry which is preliminary data.</text>
</comment>
<dbReference type="Pfam" id="PF00225">
    <property type="entry name" value="Kinesin"/>
    <property type="match status" value="1"/>
</dbReference>
<dbReference type="InterPro" id="IPR001752">
    <property type="entry name" value="Kinesin_motor_dom"/>
</dbReference>
<evidence type="ECO:0000256" key="2">
    <source>
        <dbReference type="PROSITE-ProRule" id="PRU00283"/>
    </source>
</evidence>
<evidence type="ECO:0000259" key="4">
    <source>
        <dbReference type="PROSITE" id="PS50067"/>
    </source>
</evidence>
<reference evidence="5 6" key="1">
    <citation type="journal article" date="2023" name="Plants (Basel)">
        <title>Bridging the Gap: Combining Genomics and Transcriptomics Approaches to Understand Stylosanthes scabra, an Orphan Legume from the Brazilian Caatinga.</title>
        <authorList>
            <person name="Ferreira-Neto J.R.C."/>
            <person name="da Silva M.D."/>
            <person name="Binneck E."/>
            <person name="de Melo N.F."/>
            <person name="da Silva R.H."/>
            <person name="de Melo A.L.T.M."/>
            <person name="Pandolfi V."/>
            <person name="Bustamante F.O."/>
            <person name="Brasileiro-Vidal A.C."/>
            <person name="Benko-Iseppon A.M."/>
        </authorList>
    </citation>
    <scope>NUCLEOTIDE SEQUENCE [LARGE SCALE GENOMIC DNA]</scope>
    <source>
        <tissue evidence="5">Leaves</tissue>
    </source>
</reference>
<feature type="transmembrane region" description="Helical" evidence="3">
    <location>
        <begin position="21"/>
        <end position="42"/>
    </location>
</feature>
<keyword evidence="6" id="KW-1185">Reference proteome</keyword>
<accession>A0ABU6Q7V9</accession>
<feature type="domain" description="Kinesin motor" evidence="4">
    <location>
        <begin position="93"/>
        <end position="148"/>
    </location>
</feature>
<evidence type="ECO:0000256" key="3">
    <source>
        <dbReference type="SAM" id="Phobius"/>
    </source>
</evidence>
<sequence length="148" mass="16966">MRRDDRCCFRSRSHPPSASEFGFGLAFSFSAYLSCAIFNYSFSHSISGSILFDFCFQLLSQRQIHHLTHQNRRSYLDMQMLERKVVMPFALPETNKINKSIYAILSVSRALSSNEGCVPYQESKLTHMLQDSLRGTSRILIVACLEII</sequence>
<proteinExistence type="inferred from homology"/>